<gene>
    <name evidence="1" type="ORF">FC07_GL000612</name>
</gene>
<sequence length="177" mass="20365">MSFEIGSLITQTFVRHHITQAEVAHALHRSKSSINSYATGARDTPEDVMTDLAKFVDDYDFSASLANKQYGTLKGMDSPIYGQRPSELHDVQEAEELERQQSISSVELNRILASTQRPLNPEQYDRIQEYVFQMLDEIITEIKLVTVLARTFLHESLTKLIRERHRAWVKAGLMKRE</sequence>
<protein>
    <submittedName>
        <fullName evidence="1">Uncharacterized protein</fullName>
    </submittedName>
</protein>
<dbReference type="PATRIC" id="fig|1423726.3.peg.630"/>
<dbReference type="EMBL" id="AZDA01000092">
    <property type="protein sequence ID" value="KRK34403.1"/>
    <property type="molecule type" value="Genomic_DNA"/>
</dbReference>
<accession>A0A0R1GPR0</accession>
<comment type="caution">
    <text evidence="1">The sequence shown here is derived from an EMBL/GenBank/DDBJ whole genome shotgun (WGS) entry which is preliminary data.</text>
</comment>
<evidence type="ECO:0000313" key="2">
    <source>
        <dbReference type="Proteomes" id="UP000051461"/>
    </source>
</evidence>
<proteinExistence type="predicted"/>
<dbReference type="InterPro" id="IPR010982">
    <property type="entry name" value="Lambda_DNA-bd_dom_sf"/>
</dbReference>
<dbReference type="STRING" id="1423726.FC07_GL000612"/>
<dbReference type="RefSeq" id="WP_057905042.1">
    <property type="nucleotide sequence ID" value="NZ_AZDA01000092.1"/>
</dbReference>
<evidence type="ECO:0000313" key="1">
    <source>
        <dbReference type="EMBL" id="KRK34403.1"/>
    </source>
</evidence>
<reference evidence="1 2" key="1">
    <citation type="journal article" date="2015" name="Genome Announc.">
        <title>Expanding the biotechnology potential of lactobacilli through comparative genomics of 213 strains and associated genera.</title>
        <authorList>
            <person name="Sun Z."/>
            <person name="Harris H.M."/>
            <person name="McCann A."/>
            <person name="Guo C."/>
            <person name="Argimon S."/>
            <person name="Zhang W."/>
            <person name="Yang X."/>
            <person name="Jeffery I.B."/>
            <person name="Cooney J.C."/>
            <person name="Kagawa T.F."/>
            <person name="Liu W."/>
            <person name="Song Y."/>
            <person name="Salvetti E."/>
            <person name="Wrobel A."/>
            <person name="Rasinkangas P."/>
            <person name="Parkhill J."/>
            <person name="Rea M.C."/>
            <person name="O'Sullivan O."/>
            <person name="Ritari J."/>
            <person name="Douillard F.P."/>
            <person name="Paul Ross R."/>
            <person name="Yang R."/>
            <person name="Briner A.E."/>
            <person name="Felis G.E."/>
            <person name="de Vos W.M."/>
            <person name="Barrangou R."/>
            <person name="Klaenhammer T.R."/>
            <person name="Caufield P.W."/>
            <person name="Cui Y."/>
            <person name="Zhang H."/>
            <person name="O'Toole P.W."/>
        </authorList>
    </citation>
    <scope>NUCLEOTIDE SEQUENCE [LARGE SCALE GENOMIC DNA]</scope>
    <source>
        <strain evidence="1 2">DSM 20003</strain>
    </source>
</reference>
<dbReference type="Proteomes" id="UP000051461">
    <property type="component" value="Unassembled WGS sequence"/>
</dbReference>
<keyword evidence="2" id="KW-1185">Reference proteome</keyword>
<name>A0A0R1GPR0_9LACO</name>
<dbReference type="OrthoDB" id="2157413at2"/>
<organism evidence="1 2">
    <name type="scientific">Loigolactobacillus bifermentans DSM 20003</name>
    <dbReference type="NCBI Taxonomy" id="1423726"/>
    <lineage>
        <taxon>Bacteria</taxon>
        <taxon>Bacillati</taxon>
        <taxon>Bacillota</taxon>
        <taxon>Bacilli</taxon>
        <taxon>Lactobacillales</taxon>
        <taxon>Lactobacillaceae</taxon>
        <taxon>Loigolactobacillus</taxon>
    </lineage>
</organism>
<dbReference type="AlphaFoldDB" id="A0A0R1GPR0"/>
<dbReference type="SUPFAM" id="SSF47413">
    <property type="entry name" value="lambda repressor-like DNA-binding domains"/>
    <property type="match status" value="1"/>
</dbReference>
<dbReference type="GO" id="GO:0003677">
    <property type="term" value="F:DNA binding"/>
    <property type="evidence" value="ECO:0007669"/>
    <property type="project" value="InterPro"/>
</dbReference>